<name>A0ACB9ZRD5_CATRO</name>
<keyword evidence="2" id="KW-1185">Reference proteome</keyword>
<evidence type="ECO:0000313" key="2">
    <source>
        <dbReference type="Proteomes" id="UP001060085"/>
    </source>
</evidence>
<protein>
    <submittedName>
        <fullName evidence="1">Uncharacterized protein</fullName>
    </submittedName>
</protein>
<accession>A0ACB9ZRD5</accession>
<gene>
    <name evidence="1" type="ORF">M9H77_36292</name>
</gene>
<evidence type="ECO:0000313" key="1">
    <source>
        <dbReference type="EMBL" id="KAI5650287.1"/>
    </source>
</evidence>
<organism evidence="1 2">
    <name type="scientific">Catharanthus roseus</name>
    <name type="common">Madagascar periwinkle</name>
    <name type="synonym">Vinca rosea</name>
    <dbReference type="NCBI Taxonomy" id="4058"/>
    <lineage>
        <taxon>Eukaryota</taxon>
        <taxon>Viridiplantae</taxon>
        <taxon>Streptophyta</taxon>
        <taxon>Embryophyta</taxon>
        <taxon>Tracheophyta</taxon>
        <taxon>Spermatophyta</taxon>
        <taxon>Magnoliopsida</taxon>
        <taxon>eudicotyledons</taxon>
        <taxon>Gunneridae</taxon>
        <taxon>Pentapetalae</taxon>
        <taxon>asterids</taxon>
        <taxon>lamiids</taxon>
        <taxon>Gentianales</taxon>
        <taxon>Apocynaceae</taxon>
        <taxon>Rauvolfioideae</taxon>
        <taxon>Vinceae</taxon>
        <taxon>Catharanthinae</taxon>
        <taxon>Catharanthus</taxon>
    </lineage>
</organism>
<reference evidence="2" key="1">
    <citation type="journal article" date="2023" name="Nat. Plants">
        <title>Single-cell RNA sequencing provides a high-resolution roadmap for understanding the multicellular compartmentation of specialized metabolism.</title>
        <authorList>
            <person name="Sun S."/>
            <person name="Shen X."/>
            <person name="Li Y."/>
            <person name="Li Y."/>
            <person name="Wang S."/>
            <person name="Li R."/>
            <person name="Zhang H."/>
            <person name="Shen G."/>
            <person name="Guo B."/>
            <person name="Wei J."/>
            <person name="Xu J."/>
            <person name="St-Pierre B."/>
            <person name="Chen S."/>
            <person name="Sun C."/>
        </authorList>
    </citation>
    <scope>NUCLEOTIDE SEQUENCE [LARGE SCALE GENOMIC DNA]</scope>
</reference>
<dbReference type="Proteomes" id="UP001060085">
    <property type="component" value="Linkage Group LG08"/>
</dbReference>
<proteinExistence type="predicted"/>
<sequence length="446" mass="50071">MLANFSQILLKQPRNIMYSAQFVLQFRTFNLWSSAIRNASSSQGAMRIYIQMQRQGVPYESFSILFAIRACTDAYNLPIIRHFHAHIVKLGFSNHVYVATSLLNAYIASSIGDAWSLFDEMPERNIVSWNTMITGFSRCGLVGKARKVFDEMPSRDLSSWSAMISGYFSNRLWDEGLLLFQEMLMIEGLKPDQVTIGSGLADCGRMGSIGLVVGKSIHGYVIKNRWELNVELGTCLVDMYAKCGVLKSACLVFDMMKERNVVAWTALICGFAQRSSGKEALQIFEMMRKSGVGPNQLTFTGVLSACAQEGLVEDGRAYFRLMEVYGLTPTIQHYGCMVDLFGKAGLLGEAFDVTRTMPMDPNVVIWGSFLTSCKLHKQFQMAERVIDHVLRTIRPENDGGVYTLISDLYVLSGKWSDAERIRALMLNQKVKKARGSSFIRSRANQI</sequence>
<comment type="caution">
    <text evidence="1">The sequence shown here is derived from an EMBL/GenBank/DDBJ whole genome shotgun (WGS) entry which is preliminary data.</text>
</comment>
<dbReference type="EMBL" id="CM044708">
    <property type="protein sequence ID" value="KAI5650287.1"/>
    <property type="molecule type" value="Genomic_DNA"/>
</dbReference>